<dbReference type="EMBL" id="LT629774">
    <property type="protein sequence ID" value="SDS45699.1"/>
    <property type="molecule type" value="Genomic_DNA"/>
</dbReference>
<evidence type="ECO:0000256" key="1">
    <source>
        <dbReference type="SAM" id="SignalP"/>
    </source>
</evidence>
<feature type="signal peptide" evidence="1">
    <location>
        <begin position="1"/>
        <end position="20"/>
    </location>
</feature>
<protein>
    <submittedName>
        <fullName evidence="2">Uncharacterized protein</fullName>
    </submittedName>
</protein>
<reference evidence="2 3" key="1">
    <citation type="submission" date="2016-10" db="EMBL/GenBank/DDBJ databases">
        <authorList>
            <person name="Varghese N."/>
            <person name="Submissions S."/>
        </authorList>
    </citation>
    <scope>NUCLEOTIDE SEQUENCE [LARGE SCALE GENOMIC DNA]</scope>
    <source>
        <strain evidence="2 3">RHA_55</strain>
    </source>
</reference>
<organism evidence="2 3">
    <name type="scientific">Winogradskyella sediminis</name>
    <dbReference type="NCBI Taxonomy" id="1382466"/>
    <lineage>
        <taxon>Bacteria</taxon>
        <taxon>Pseudomonadati</taxon>
        <taxon>Bacteroidota</taxon>
        <taxon>Flavobacteriia</taxon>
        <taxon>Flavobacteriales</taxon>
        <taxon>Flavobacteriaceae</taxon>
        <taxon>Winogradskyella</taxon>
    </lineage>
</organism>
<proteinExistence type="predicted"/>
<name>A0A1H1SE98_9FLAO</name>
<dbReference type="RefSeq" id="WP_092446022.1">
    <property type="nucleotide sequence ID" value="NZ_JBLXAG010000032.1"/>
</dbReference>
<accession>A0A1H1SE98</accession>
<dbReference type="AlphaFoldDB" id="A0A1H1SE98"/>
<dbReference type="Proteomes" id="UP000198963">
    <property type="component" value="Chromosome I"/>
</dbReference>
<evidence type="ECO:0000313" key="2">
    <source>
        <dbReference type="EMBL" id="SDS45699.1"/>
    </source>
</evidence>
<keyword evidence="1" id="KW-0732">Signal</keyword>
<dbReference type="STRING" id="1249933.SAMN04489797_1641"/>
<gene>
    <name evidence="2" type="ORF">SAMN04489797_1641</name>
</gene>
<dbReference type="PROSITE" id="PS51257">
    <property type="entry name" value="PROKAR_LIPOPROTEIN"/>
    <property type="match status" value="1"/>
</dbReference>
<sequence length="149" mass="17126">MKKYALLVFAFITVLTSCSPDDGTDNNYLGTITLPIESVEMPESFVNGETYEILITYNRPSNCYQFYNFFYDINENERTVAVINTVYSGTDCIEETESVTVSLNFIVTSTETYLFKFFQGHDENGEEQYYLVEVPVLNERPVSEYAIND</sequence>
<evidence type="ECO:0000313" key="3">
    <source>
        <dbReference type="Proteomes" id="UP000198963"/>
    </source>
</evidence>
<feature type="chain" id="PRO_5009259970" evidence="1">
    <location>
        <begin position="21"/>
        <end position="149"/>
    </location>
</feature>
<keyword evidence="3" id="KW-1185">Reference proteome</keyword>